<dbReference type="AlphaFoldDB" id="A0AAV5RG97"/>
<organism evidence="1 2">
    <name type="scientific">Starmerella bacillaris</name>
    <name type="common">Yeast</name>
    <name type="synonym">Candida zemplinina</name>
    <dbReference type="NCBI Taxonomy" id="1247836"/>
    <lineage>
        <taxon>Eukaryota</taxon>
        <taxon>Fungi</taxon>
        <taxon>Dikarya</taxon>
        <taxon>Ascomycota</taxon>
        <taxon>Saccharomycotina</taxon>
        <taxon>Dipodascomycetes</taxon>
        <taxon>Dipodascales</taxon>
        <taxon>Trichomonascaceae</taxon>
        <taxon>Starmerella</taxon>
    </lineage>
</organism>
<dbReference type="EMBL" id="BTGC01000003">
    <property type="protein sequence ID" value="GMM50545.1"/>
    <property type="molecule type" value="Genomic_DNA"/>
</dbReference>
<protein>
    <submittedName>
        <fullName evidence="1">Uncharacterized protein</fullName>
    </submittedName>
</protein>
<name>A0AAV5RG97_STABA</name>
<gene>
    <name evidence="1" type="ORF">DASB73_015030</name>
</gene>
<evidence type="ECO:0000313" key="1">
    <source>
        <dbReference type="EMBL" id="GMM50545.1"/>
    </source>
</evidence>
<reference evidence="1 2" key="1">
    <citation type="journal article" date="2023" name="Elife">
        <title>Identification of key yeast species and microbe-microbe interactions impacting larval growth of Drosophila in the wild.</title>
        <authorList>
            <person name="Mure A."/>
            <person name="Sugiura Y."/>
            <person name="Maeda R."/>
            <person name="Honda K."/>
            <person name="Sakurai N."/>
            <person name="Takahashi Y."/>
            <person name="Watada M."/>
            <person name="Katoh T."/>
            <person name="Gotoh A."/>
            <person name="Gotoh Y."/>
            <person name="Taniguchi I."/>
            <person name="Nakamura K."/>
            <person name="Hayashi T."/>
            <person name="Katayama T."/>
            <person name="Uemura T."/>
            <person name="Hattori Y."/>
        </authorList>
    </citation>
    <scope>NUCLEOTIDE SEQUENCE [LARGE SCALE GENOMIC DNA]</scope>
    <source>
        <strain evidence="1 2">SB-73</strain>
    </source>
</reference>
<comment type="caution">
    <text evidence="1">The sequence shown here is derived from an EMBL/GenBank/DDBJ whole genome shotgun (WGS) entry which is preliminary data.</text>
</comment>
<keyword evidence="2" id="KW-1185">Reference proteome</keyword>
<dbReference type="Proteomes" id="UP001362899">
    <property type="component" value="Unassembled WGS sequence"/>
</dbReference>
<accession>A0AAV5RG97</accession>
<evidence type="ECO:0000313" key="2">
    <source>
        <dbReference type="Proteomes" id="UP001362899"/>
    </source>
</evidence>
<sequence>MQREFWLKHPDLTPPPLIAVSNTVPMPLVSHLLDNKKPTAIKEKYAPGDMISNMQGVWHSLVVPMAFPVWVNGQLDFENGKHVVKPMEPTHTPLVILSCLVNPDFQFDDVMYEMIKLGPNKIVGQMCPPGWFPPAEHTPESELALKQLFIFHFSDFKTKTLPGVNDLVEADFTSGNYYRTERGDVLSLLMLRNCMRTQLYVEMRGIDRIADKHNIQVTYTWDPPVHFAHTIDHDTFDNLWLEAITAPKVLSRAIVRIAYNDFRNKTIIPRLQKAVKVPVCSKADLQATDESVKLVHSNSDAFAKHLKTQPAGSSLEGAIGSCSSAAATFCTGKKRQYLYVPPSPNNEGSHPPKQ</sequence>
<proteinExistence type="predicted"/>